<protein>
    <recommendedName>
        <fullName evidence="7">SPX domain-containing protein</fullName>
    </recommendedName>
</protein>
<dbReference type="PANTHER" id="PTHR23510:SF64">
    <property type="entry name" value="INNER MEMBRANE TRANSPORT PROTEIN YAJR"/>
    <property type="match status" value="1"/>
</dbReference>
<feature type="transmembrane region" description="Helical" evidence="6">
    <location>
        <begin position="408"/>
        <end position="427"/>
    </location>
</feature>
<organism evidence="8 9">
    <name type="scientific">Apatococcus fuscideae</name>
    <dbReference type="NCBI Taxonomy" id="2026836"/>
    <lineage>
        <taxon>Eukaryota</taxon>
        <taxon>Viridiplantae</taxon>
        <taxon>Chlorophyta</taxon>
        <taxon>core chlorophytes</taxon>
        <taxon>Trebouxiophyceae</taxon>
        <taxon>Chlorellales</taxon>
        <taxon>Chlorellaceae</taxon>
        <taxon>Apatococcus</taxon>
    </lineage>
</organism>
<keyword evidence="3 6" id="KW-1133">Transmembrane helix</keyword>
<evidence type="ECO:0000256" key="1">
    <source>
        <dbReference type="ARBA" id="ARBA00004141"/>
    </source>
</evidence>
<evidence type="ECO:0000313" key="9">
    <source>
        <dbReference type="Proteomes" id="UP001485043"/>
    </source>
</evidence>
<dbReference type="InterPro" id="IPR004331">
    <property type="entry name" value="SPX_dom"/>
</dbReference>
<keyword evidence="2 6" id="KW-0812">Transmembrane</keyword>
<keyword evidence="9" id="KW-1185">Reference proteome</keyword>
<dbReference type="GO" id="GO:0022857">
    <property type="term" value="F:transmembrane transporter activity"/>
    <property type="evidence" value="ECO:0007669"/>
    <property type="project" value="InterPro"/>
</dbReference>
<evidence type="ECO:0000256" key="5">
    <source>
        <dbReference type="SAM" id="MobiDB-lite"/>
    </source>
</evidence>
<reference evidence="8 9" key="1">
    <citation type="journal article" date="2024" name="Nat. Commun.">
        <title>Phylogenomics reveals the evolutionary origins of lichenization in chlorophyte algae.</title>
        <authorList>
            <person name="Puginier C."/>
            <person name="Libourel C."/>
            <person name="Otte J."/>
            <person name="Skaloud P."/>
            <person name="Haon M."/>
            <person name="Grisel S."/>
            <person name="Petersen M."/>
            <person name="Berrin J.G."/>
            <person name="Delaux P.M."/>
            <person name="Dal Grande F."/>
            <person name="Keller J."/>
        </authorList>
    </citation>
    <scope>NUCLEOTIDE SEQUENCE [LARGE SCALE GENOMIC DNA]</scope>
    <source>
        <strain evidence="8 9">SAG 2523</strain>
    </source>
</reference>
<evidence type="ECO:0000259" key="7">
    <source>
        <dbReference type="PROSITE" id="PS51382"/>
    </source>
</evidence>
<feature type="transmembrane region" description="Helical" evidence="6">
    <location>
        <begin position="596"/>
        <end position="619"/>
    </location>
</feature>
<dbReference type="PROSITE" id="PS51382">
    <property type="entry name" value="SPX"/>
    <property type="match status" value="1"/>
</dbReference>
<gene>
    <name evidence="8" type="ORF">WJX84_008490</name>
</gene>
<evidence type="ECO:0000256" key="2">
    <source>
        <dbReference type="ARBA" id="ARBA00022692"/>
    </source>
</evidence>
<sequence>MKFAVKIEKERHEPWAAHYLNYALLKRKQHEIEEVQDKPGHEHVYEARKHIFQGELDSEIQQMLIFYAQMKDQIKQSVGDLEGEISEQEATTLHDDELPDWEKVEKITELIGRLREQGQRIVHLTRFVGLNMQGIRKILKKYAKHQGTMEPQKGYLALEIEHPHEGHCFMQGTFLPESLSKELDEMLEHRDLVTATQAIKSAYSLLRCYRADLVLHSQPDLGNLENLDSNSESIEAIFDEMDATESHARRNANLVHSKTFADRLAGLFNPPPEDEAAVATPLGLYLNCTSAGLYMANYQLVIPTVSKFLHHMGADPSAAGLVIGCCDIASIPVTVAYSIWTNYSYKSPVICSAIACILGNLIYSGSYDFRSLSLIFVARLATGLGSARAVNRRYIADFVSKKDRTKASGAFVSANAVGMALGPLLALPLGKFPELRFHGWTFNGLTVASYIMALLWSILLFFTIFYFEEPLKHGPRMSDVEEARKKAEKAKDEQRRRDRTGEGSSSAQEPLLNGDGDVEQGANENEQRLMRRSLSWRPDSAKPPSKKPKKKPSTFKDIMSSTIPPTLATVLTLWVSQVVRQAYVDGLPAFTETLYGWQPGAVGILLTIWGFSTLPVNWLVGILSAKVPDRALITGAIVACALGCVGLVMGGYPKWLYLLGGFLAYVGSLVLEGASMSMMSKVIHPSLAKGTFNAGLLATESGTTGRLCGNLLESGVSKATHASNPDNMTKFAVTCYTLVAALLVIVQLYLFSIWRRLKG</sequence>
<feature type="transmembrane region" description="Helical" evidence="6">
    <location>
        <begin position="655"/>
        <end position="674"/>
    </location>
</feature>
<dbReference type="SUPFAM" id="SSF103473">
    <property type="entry name" value="MFS general substrate transporter"/>
    <property type="match status" value="1"/>
</dbReference>
<feature type="region of interest" description="Disordered" evidence="5">
    <location>
        <begin position="478"/>
        <end position="556"/>
    </location>
</feature>
<dbReference type="EMBL" id="JALJOV010000226">
    <property type="protein sequence ID" value="KAK9865692.1"/>
    <property type="molecule type" value="Genomic_DNA"/>
</dbReference>
<dbReference type="InterPro" id="IPR036259">
    <property type="entry name" value="MFS_trans_sf"/>
</dbReference>
<feature type="transmembrane region" description="Helical" evidence="6">
    <location>
        <begin position="447"/>
        <end position="467"/>
    </location>
</feature>
<feature type="transmembrane region" description="Helical" evidence="6">
    <location>
        <begin position="347"/>
        <end position="363"/>
    </location>
</feature>
<dbReference type="InterPro" id="IPR011701">
    <property type="entry name" value="MFS"/>
</dbReference>
<evidence type="ECO:0000256" key="6">
    <source>
        <dbReference type="SAM" id="Phobius"/>
    </source>
</evidence>
<dbReference type="GO" id="GO:0016020">
    <property type="term" value="C:membrane"/>
    <property type="evidence" value="ECO:0007669"/>
    <property type="project" value="UniProtKB-SubCell"/>
</dbReference>
<feature type="transmembrane region" description="Helical" evidence="6">
    <location>
        <begin position="731"/>
        <end position="754"/>
    </location>
</feature>
<feature type="transmembrane region" description="Helical" evidence="6">
    <location>
        <begin position="318"/>
        <end position="340"/>
    </location>
</feature>
<feature type="transmembrane region" description="Helical" evidence="6">
    <location>
        <begin position="369"/>
        <end position="387"/>
    </location>
</feature>
<evidence type="ECO:0000313" key="8">
    <source>
        <dbReference type="EMBL" id="KAK9865692.1"/>
    </source>
</evidence>
<evidence type="ECO:0000256" key="4">
    <source>
        <dbReference type="ARBA" id="ARBA00023136"/>
    </source>
</evidence>
<accession>A0AAW1T7E1</accession>
<proteinExistence type="predicted"/>
<dbReference type="Proteomes" id="UP001485043">
    <property type="component" value="Unassembled WGS sequence"/>
</dbReference>
<dbReference type="Pfam" id="PF07690">
    <property type="entry name" value="MFS_1"/>
    <property type="match status" value="1"/>
</dbReference>
<dbReference type="PANTHER" id="PTHR23510">
    <property type="entry name" value="INNER MEMBRANE TRANSPORT PROTEIN YAJR"/>
    <property type="match status" value="1"/>
</dbReference>
<dbReference type="InterPro" id="IPR051068">
    <property type="entry name" value="MFS_Domain-Containing_Protein"/>
</dbReference>
<comment type="subcellular location">
    <subcellularLocation>
        <location evidence="1">Membrane</location>
        <topology evidence="1">Multi-pass membrane protein</topology>
    </subcellularLocation>
</comment>
<feature type="compositionally biased region" description="Basic and acidic residues" evidence="5">
    <location>
        <begin position="478"/>
        <end position="501"/>
    </location>
</feature>
<evidence type="ECO:0000256" key="3">
    <source>
        <dbReference type="ARBA" id="ARBA00022989"/>
    </source>
</evidence>
<dbReference type="Gene3D" id="1.20.1250.20">
    <property type="entry name" value="MFS general substrate transporter like domains"/>
    <property type="match status" value="1"/>
</dbReference>
<dbReference type="AlphaFoldDB" id="A0AAW1T7E1"/>
<comment type="caution">
    <text evidence="8">The sequence shown here is derived from an EMBL/GenBank/DDBJ whole genome shotgun (WGS) entry which is preliminary data.</text>
</comment>
<keyword evidence="4 6" id="KW-0472">Membrane</keyword>
<name>A0AAW1T7E1_9CHLO</name>
<feature type="compositionally biased region" description="Basic residues" evidence="5">
    <location>
        <begin position="544"/>
        <end position="553"/>
    </location>
</feature>
<feature type="domain" description="SPX" evidence="7">
    <location>
        <begin position="1"/>
        <end position="156"/>
    </location>
</feature>
<feature type="transmembrane region" description="Helical" evidence="6">
    <location>
        <begin position="631"/>
        <end position="649"/>
    </location>
</feature>